<accession>A0A6P9EJC5</accession>
<evidence type="ECO:0000256" key="1">
    <source>
        <dbReference type="SAM" id="MobiDB-lite"/>
    </source>
</evidence>
<dbReference type="Pfam" id="PF10650">
    <property type="entry name" value="zf-C3H1"/>
    <property type="match status" value="1"/>
</dbReference>
<feature type="region of interest" description="Disordered" evidence="1">
    <location>
        <begin position="290"/>
        <end position="309"/>
    </location>
</feature>
<dbReference type="KEGG" id="jre:108986348"/>
<dbReference type="InParanoid" id="A0A6P9EJC5"/>
<feature type="domain" description="Putative zinc-finger" evidence="2">
    <location>
        <begin position="949"/>
        <end position="969"/>
    </location>
</feature>
<name>A0A6P9EJC5_JUGRE</name>
<evidence type="ECO:0000259" key="2">
    <source>
        <dbReference type="Pfam" id="PF10650"/>
    </source>
</evidence>
<dbReference type="GeneID" id="108986348"/>
<organism evidence="3 4">
    <name type="scientific">Juglans regia</name>
    <name type="common">English walnut</name>
    <dbReference type="NCBI Taxonomy" id="51240"/>
    <lineage>
        <taxon>Eukaryota</taxon>
        <taxon>Viridiplantae</taxon>
        <taxon>Streptophyta</taxon>
        <taxon>Embryophyta</taxon>
        <taxon>Tracheophyta</taxon>
        <taxon>Spermatophyta</taxon>
        <taxon>Magnoliopsida</taxon>
        <taxon>eudicotyledons</taxon>
        <taxon>Gunneridae</taxon>
        <taxon>Pentapetalae</taxon>
        <taxon>rosids</taxon>
        <taxon>fabids</taxon>
        <taxon>Fagales</taxon>
        <taxon>Juglandaceae</taxon>
        <taxon>Juglans</taxon>
    </lineage>
</organism>
<dbReference type="PANTHER" id="PTHR21563:SF3">
    <property type="entry name" value="ZINC FINGER C3H1 DOMAIN-CONTAINING PROTEIN"/>
    <property type="match status" value="1"/>
</dbReference>
<feature type="compositionally biased region" description="Basic and acidic residues" evidence="1">
    <location>
        <begin position="805"/>
        <end position="823"/>
    </location>
</feature>
<dbReference type="PANTHER" id="PTHR21563">
    <property type="entry name" value="ZINC FINGER C3H1 DOMAIN-CONTAINING PROTEIN"/>
    <property type="match status" value="1"/>
</dbReference>
<feature type="region of interest" description="Disordered" evidence="1">
    <location>
        <begin position="770"/>
        <end position="826"/>
    </location>
</feature>
<evidence type="ECO:0000313" key="3">
    <source>
        <dbReference type="Proteomes" id="UP000235220"/>
    </source>
</evidence>
<dbReference type="RefSeq" id="XP_035547619.1">
    <property type="nucleotide sequence ID" value="XM_035691726.1"/>
</dbReference>
<feature type="region of interest" description="Disordered" evidence="1">
    <location>
        <begin position="1"/>
        <end position="70"/>
    </location>
</feature>
<gene>
    <name evidence="4" type="primary">LOC108986348</name>
</gene>
<feature type="region of interest" description="Disordered" evidence="1">
    <location>
        <begin position="682"/>
        <end position="703"/>
    </location>
</feature>
<feature type="region of interest" description="Disordered" evidence="1">
    <location>
        <begin position="90"/>
        <end position="138"/>
    </location>
</feature>
<protein>
    <submittedName>
        <fullName evidence="4">Uncharacterized protein LOC108986348 isoform X1</fullName>
    </submittedName>
</protein>
<dbReference type="FunCoup" id="A0A6P9EJC5">
    <property type="interactions" value="2022"/>
</dbReference>
<dbReference type="InterPro" id="IPR011990">
    <property type="entry name" value="TPR-like_helical_dom_sf"/>
</dbReference>
<evidence type="ECO:0000313" key="4">
    <source>
        <dbReference type="RefSeq" id="XP_035547619.1"/>
    </source>
</evidence>
<dbReference type="Proteomes" id="UP000235220">
    <property type="component" value="Chromosome 7"/>
</dbReference>
<dbReference type="InterPro" id="IPR039278">
    <property type="entry name" value="Red1"/>
</dbReference>
<feature type="compositionally biased region" description="Low complexity" evidence="1">
    <location>
        <begin position="46"/>
        <end position="63"/>
    </location>
</feature>
<reference evidence="4" key="1">
    <citation type="submission" date="2025-08" db="UniProtKB">
        <authorList>
            <consortium name="RefSeq"/>
        </authorList>
    </citation>
    <scope>IDENTIFICATION</scope>
    <source>
        <tissue evidence="4">Leaves</tissue>
    </source>
</reference>
<dbReference type="Gene3D" id="1.25.40.10">
    <property type="entry name" value="Tetratricopeptide repeat domain"/>
    <property type="match status" value="1"/>
</dbReference>
<dbReference type="SUPFAM" id="SSF48452">
    <property type="entry name" value="TPR-like"/>
    <property type="match status" value="1"/>
</dbReference>
<sequence length="1759" mass="195962">MEEIDDAAASKPADSNPNTELAHKPSSKVREEGELSSSSDGDDNNENPACSALRSAGAAAPPSGHIPVPPVIKVTQGIQAGSIDIHCRTSTQPKFQKSSDKNRVPLKSATTAWRPPLGPNNNNLVIRFSDDDSGSDSEEYRQDKALETKGNMTVVEGNRRLSVPSSAELTKLRQTARNVNKVLPKKTSLSRPFMSATTAIQGANSRGAGNSSVEQGSRWRNFNSVKKGLDQDRSGDKGVGLNNTKLQDLRQQIALRENELKHKSAQQNKESASVLDRDHNAINIKNDTVRKHDTTSANSIQLESREPDKKRLKVGGSINTQLNSGDQREIPAAKSTLVSEGTALESISLQNLNKADCSQREVSLCRAESSIVKLKRQDDKCVAVSPESMPSMANDGADINTGCNRSGRSSRQVNYCAVLNQTTPLANITSNALPKNLSSLELSQETGIGGRQPPGSLLYKATTQNNLIRGRDHHEVIPNDMTLEPSFNNVCQGSLNNASFWNYLGNSNVSEHNNITIQSLVEMEGSLDKDLEEAQEHRHRCEIEERNALKAYRKAQRALVEANARCIDLYRRREHYSAHLRSYFMENSSLFSSSMQHEHAGVGLDYSNSMSENANPIPTAGHHMQPEFDGFMQPGCGSNTHFISNAPINAVHRQLGGHNLGSEPCSELDASTSEPLPHRCNNAADGVRSPSNDANISADEDEETFPFDVESIQPSNECHTKEKNFENGQNNSNNESNKKILIDSSQDTLLLEATLRSKLFAQLGTRNLSKNISSCDNTEHAVEQAAENDVGRERTHTGNGSLSGIEKHTKHDHGGTDRQERSIIEPSLDVRNQHQIENASNSHSTTDSQDCRLSVRQGHHLLNSVSSSPPSILRSAFCHLKVMSPIGLVELQTRDQQSQDNDIYNEESAHVNSDKIQRNTAIANAIKDLSGREFGSYTCNHTVNPFWPLCMYELRGKCNNDECPWQHVKDYSNGNMDQHDDPDCAGSQPGLILHQRACSGATKGPKFFDVTVSPTYLVGLDMLRADPLSYQSVLARVTSQWWEKCFSISLAISNMHRKPFPADGPFLHGSDGRIEIDGNWNRQSSYFRSRNSVLNQLEQALANNDQSIEMALIILNQEVNNIEGVKKALDVLSRALETDPTSVTLWIFYLLIYYSNTKSVGKDDMFSYAVKHNEGSYELWLMYINSRTQFDGRLVAYDAAIKVLCRHASASDRDRMRDSACILDLFLQMMDCLRMSGNVEKAIQRSYGLFPAMKISNEPFSLSHSDILACLKISDKCVLWVCCVYLVIYRKLPDAVVHRFECEKELEIEWPFVDLIDDEKRRAVELVEAAASSVDSYLYSESHKSESNLRSAQLFAVNLIRCLMALDCLESMRNLLDKYIKLYPSCFELVLISARTLNRDFGDLSFLGFEDALRNWPKEAPGIHCIWNQYVEYALQNASLDFAKELIIRWFHSIWEVQCHQSRLSEAVDGGNSCRSQGLASYASPETSNSNPNGIDLMFGYLNLSLKKLLLNNHIEAQLAIDSAMKAATPEWFKHCLREHAMFLLIAKLSLKEDSPTVGIKNILESYLDDARLFLISVPLSRKFIDDVKKPRVQQLVNNILNPVSFDFSLVNLLLEVWYGPSLLPKFGELKNLVDFVEGILEILPSNYPLAMSACKLLSRNYNFTNVASAGILFWASSTLVGAIFHAIPIPPEYVWVEAADILGNIAGNEAMSERFYEKAFSVYPFSVNLWKFYYNLSKSRGNASTVVEAAKEKGFLFD</sequence>
<proteinExistence type="predicted"/>
<dbReference type="GO" id="GO:0005634">
    <property type="term" value="C:nucleus"/>
    <property type="evidence" value="ECO:0000318"/>
    <property type="project" value="GO_Central"/>
</dbReference>
<dbReference type="OrthoDB" id="1922977at2759"/>
<dbReference type="InterPro" id="IPR019607">
    <property type="entry name" value="Putative_zinc-finger_domain"/>
</dbReference>
<keyword evidence="3" id="KW-1185">Reference proteome</keyword>